<reference evidence="1" key="2">
    <citation type="journal article" date="2015" name="Data Brief">
        <title>Shoot transcriptome of the giant reed, Arundo donax.</title>
        <authorList>
            <person name="Barrero R.A."/>
            <person name="Guerrero F.D."/>
            <person name="Moolhuijzen P."/>
            <person name="Goolsby J.A."/>
            <person name="Tidwell J."/>
            <person name="Bellgard S.E."/>
            <person name="Bellgard M.I."/>
        </authorList>
    </citation>
    <scope>NUCLEOTIDE SEQUENCE</scope>
    <source>
        <tissue evidence="1">Shoot tissue taken approximately 20 cm above the soil surface</tissue>
    </source>
</reference>
<dbReference type="EMBL" id="GBRH01244833">
    <property type="protein sequence ID" value="JAD53062.1"/>
    <property type="molecule type" value="Transcribed_RNA"/>
</dbReference>
<organism evidence="1">
    <name type="scientific">Arundo donax</name>
    <name type="common">Giant reed</name>
    <name type="synonym">Donax arundinaceus</name>
    <dbReference type="NCBI Taxonomy" id="35708"/>
    <lineage>
        <taxon>Eukaryota</taxon>
        <taxon>Viridiplantae</taxon>
        <taxon>Streptophyta</taxon>
        <taxon>Embryophyta</taxon>
        <taxon>Tracheophyta</taxon>
        <taxon>Spermatophyta</taxon>
        <taxon>Magnoliopsida</taxon>
        <taxon>Liliopsida</taxon>
        <taxon>Poales</taxon>
        <taxon>Poaceae</taxon>
        <taxon>PACMAD clade</taxon>
        <taxon>Arundinoideae</taxon>
        <taxon>Arundineae</taxon>
        <taxon>Arundo</taxon>
    </lineage>
</organism>
<evidence type="ECO:0000313" key="1">
    <source>
        <dbReference type="EMBL" id="JAD53062.1"/>
    </source>
</evidence>
<accession>A0A0A9STS9</accession>
<reference evidence="1" key="1">
    <citation type="submission" date="2014-09" db="EMBL/GenBank/DDBJ databases">
        <authorList>
            <person name="Magalhaes I.L.F."/>
            <person name="Oliveira U."/>
            <person name="Santos F.R."/>
            <person name="Vidigal T.H.D.A."/>
            <person name="Brescovit A.D."/>
            <person name="Santos A.J."/>
        </authorList>
    </citation>
    <scope>NUCLEOTIDE SEQUENCE</scope>
    <source>
        <tissue evidence="1">Shoot tissue taken approximately 20 cm above the soil surface</tissue>
    </source>
</reference>
<dbReference type="AlphaFoldDB" id="A0A0A9STS9"/>
<sequence length="71" mass="8545">MNQMGPESIRMMNLFVSPWKFMAVTCKSVQWKRLTCAPSLKRANLHLIETIHKMLDLFHQEYYFKSFSIKY</sequence>
<proteinExistence type="predicted"/>
<name>A0A0A9STS9_ARUDO</name>
<protein>
    <submittedName>
        <fullName evidence="1">Uncharacterized protein</fullName>
    </submittedName>
</protein>